<dbReference type="InterPro" id="IPR017452">
    <property type="entry name" value="GPCR_Rhodpsn_7TM"/>
</dbReference>
<dbReference type="InterPro" id="IPR000276">
    <property type="entry name" value="GPCR_Rhodpsn"/>
</dbReference>
<dbReference type="Pfam" id="PF00001">
    <property type="entry name" value="7tm_1"/>
    <property type="match status" value="2"/>
</dbReference>
<comment type="caution">
    <text evidence="13">The sequence shown here is derived from an EMBL/GenBank/DDBJ whole genome shotgun (WGS) entry which is preliminary data.</text>
</comment>
<accession>A0ABN8M7N0</accession>
<keyword evidence="14" id="KW-1185">Reference proteome</keyword>
<feature type="transmembrane region" description="Helical" evidence="11">
    <location>
        <begin position="507"/>
        <end position="530"/>
    </location>
</feature>
<dbReference type="Gene3D" id="1.20.1070.10">
    <property type="entry name" value="Rhodopsin 7-helix transmembrane proteins"/>
    <property type="match status" value="2"/>
</dbReference>
<evidence type="ECO:0000256" key="5">
    <source>
        <dbReference type="ARBA" id="ARBA00023040"/>
    </source>
</evidence>
<evidence type="ECO:0000256" key="2">
    <source>
        <dbReference type="ARBA" id="ARBA00022475"/>
    </source>
</evidence>
<feature type="transmembrane region" description="Helical" evidence="11">
    <location>
        <begin position="12"/>
        <end position="31"/>
    </location>
</feature>
<name>A0ABN8M7N0_9CNID</name>
<feature type="transmembrane region" description="Helical" evidence="11">
    <location>
        <begin position="480"/>
        <end position="501"/>
    </location>
</feature>
<dbReference type="PROSITE" id="PS00237">
    <property type="entry name" value="G_PROTEIN_RECEP_F1_1"/>
    <property type="match status" value="2"/>
</dbReference>
<evidence type="ECO:0000256" key="3">
    <source>
        <dbReference type="ARBA" id="ARBA00022692"/>
    </source>
</evidence>
<dbReference type="CDD" id="cd00637">
    <property type="entry name" value="7tm_classA_rhodopsin-like"/>
    <property type="match status" value="2"/>
</dbReference>
<feature type="transmembrane region" description="Helical" evidence="11">
    <location>
        <begin position="434"/>
        <end position="459"/>
    </location>
</feature>
<evidence type="ECO:0000256" key="11">
    <source>
        <dbReference type="SAM" id="Phobius"/>
    </source>
</evidence>
<feature type="transmembrane region" description="Helical" evidence="11">
    <location>
        <begin position="247"/>
        <end position="266"/>
    </location>
</feature>
<keyword evidence="8" id="KW-0325">Glycoprotein</keyword>
<evidence type="ECO:0000256" key="9">
    <source>
        <dbReference type="ARBA" id="ARBA00023224"/>
    </source>
</evidence>
<keyword evidence="9 10" id="KW-0807">Transducer</keyword>
<keyword evidence="6 11" id="KW-0472">Membrane</keyword>
<dbReference type="PANTHER" id="PTHR24246">
    <property type="entry name" value="OLFACTORY RECEPTOR AND ADENOSINE RECEPTOR"/>
    <property type="match status" value="1"/>
</dbReference>
<evidence type="ECO:0000256" key="1">
    <source>
        <dbReference type="ARBA" id="ARBA00004651"/>
    </source>
</evidence>
<dbReference type="PANTHER" id="PTHR24246:SF27">
    <property type="entry name" value="ADENOSINE RECEPTOR, ISOFORM A"/>
    <property type="match status" value="1"/>
</dbReference>
<evidence type="ECO:0000259" key="12">
    <source>
        <dbReference type="PROSITE" id="PS50262"/>
    </source>
</evidence>
<evidence type="ECO:0000256" key="8">
    <source>
        <dbReference type="ARBA" id="ARBA00023180"/>
    </source>
</evidence>
<keyword evidence="2" id="KW-1003">Cell membrane</keyword>
<proteinExistence type="inferred from homology"/>
<dbReference type="Proteomes" id="UP001159427">
    <property type="component" value="Unassembled WGS sequence"/>
</dbReference>
<dbReference type="PRINTS" id="PR00237">
    <property type="entry name" value="GPCRRHODOPSN"/>
</dbReference>
<gene>
    <name evidence="13" type="ORF">PEVE_00025552</name>
</gene>
<feature type="transmembrane region" description="Helical" evidence="11">
    <location>
        <begin position="153"/>
        <end position="174"/>
    </location>
</feature>
<feature type="transmembrane region" description="Helical" evidence="11">
    <location>
        <begin position="599"/>
        <end position="621"/>
    </location>
</feature>
<comment type="similarity">
    <text evidence="10">Belongs to the G-protein coupled receptor 1 family.</text>
</comment>
<reference evidence="13 14" key="1">
    <citation type="submission" date="2022-05" db="EMBL/GenBank/DDBJ databases">
        <authorList>
            <consortium name="Genoscope - CEA"/>
            <person name="William W."/>
        </authorList>
    </citation>
    <scope>NUCLEOTIDE SEQUENCE [LARGE SCALE GENOMIC DNA]</scope>
</reference>
<dbReference type="PROSITE" id="PS50262">
    <property type="entry name" value="G_PROTEIN_RECEP_F1_2"/>
    <property type="match status" value="2"/>
</dbReference>
<feature type="transmembrane region" description="Helical" evidence="11">
    <location>
        <begin position="43"/>
        <end position="67"/>
    </location>
</feature>
<evidence type="ECO:0000256" key="7">
    <source>
        <dbReference type="ARBA" id="ARBA00023170"/>
    </source>
</evidence>
<protein>
    <recommendedName>
        <fullName evidence="12">G-protein coupled receptors family 1 profile domain-containing protein</fullName>
    </recommendedName>
</protein>
<feature type="transmembrane region" description="Helical" evidence="11">
    <location>
        <begin position="128"/>
        <end position="147"/>
    </location>
</feature>
<feature type="transmembrane region" description="Helical" evidence="11">
    <location>
        <begin position="394"/>
        <end position="414"/>
    </location>
</feature>
<keyword evidence="4 11" id="KW-1133">Transmembrane helix</keyword>
<feature type="transmembrane region" description="Helical" evidence="11">
    <location>
        <begin position="212"/>
        <end position="235"/>
    </location>
</feature>
<feature type="transmembrane region" description="Helical" evidence="11">
    <location>
        <begin position="82"/>
        <end position="107"/>
    </location>
</feature>
<feature type="transmembrane region" description="Helical" evidence="11">
    <location>
        <begin position="562"/>
        <end position="587"/>
    </location>
</feature>
<evidence type="ECO:0000256" key="10">
    <source>
        <dbReference type="RuleBase" id="RU000688"/>
    </source>
</evidence>
<keyword evidence="7 10" id="KW-0675">Receptor</keyword>
<keyword evidence="3 10" id="KW-0812">Transmembrane</keyword>
<sequence>MDWSYLTLCILNANLSYTAAILNIVTIYAIMKTSSLSKNFKTLLLSLAVSDLGVGLLAQPMFAAYIINSKQNNETMNKPYNAIYIAFGTSTHIFISASLFSVTALCVDRFLAIYLHLRYQELVTHKRVTIAVTSIWVFSVLTTLLSFWIPTNIMFVCYAIRNFSCIITATSLSVKLKQTLRRHMTQIQIPQEAQNHQVESIQRNKTSAMASLHVYLVFIVCYLPNICVLITIATISEPRNDLQHLRLYTLTLIFLNSTLNPLIYCWKLKQIRKTNLKTLLLSLAVSDLGVGIVAQPLYVAKLIIDSKDNNEISTEPQNAIYTTCLIPTHLFFYPQNYTQKNELNTLQINAPFNCLKQDIIARASRVQKWAKGRHGSFVNAKNAEKFFIQNLKTLLLSLAVSDLGVGIVVQPLYVAKLIIDSKDNNEISTEPQNAIYTTCLIPTHLFCFATFFIVTVLCADRFMAIHFYFRYQTLVTHKRVVAVVVLVWAVSAVFPLVRLLVPWNIMYAVFGISESACIIAATFFSVRIYLSVRRHLNERQVLQLQQASQTGQIINTKRLRKFAIMAAHVCLLLMVCYLPMTVVLVYVVTSRSNNVKTHLLLNFGLTLVFVNSSLNPLIYCWKVKHIRHTIIGLLRNAVSKHN</sequence>
<dbReference type="SUPFAM" id="SSF81321">
    <property type="entry name" value="Family A G protein-coupled receptor-like"/>
    <property type="match status" value="2"/>
</dbReference>
<comment type="subcellular location">
    <subcellularLocation>
        <location evidence="1">Cell membrane</location>
        <topology evidence="1">Multi-pass membrane protein</topology>
    </subcellularLocation>
</comment>
<evidence type="ECO:0000256" key="4">
    <source>
        <dbReference type="ARBA" id="ARBA00022989"/>
    </source>
</evidence>
<dbReference type="EMBL" id="CALNXI010000344">
    <property type="protein sequence ID" value="CAH3025261.1"/>
    <property type="molecule type" value="Genomic_DNA"/>
</dbReference>
<evidence type="ECO:0000313" key="13">
    <source>
        <dbReference type="EMBL" id="CAH3025261.1"/>
    </source>
</evidence>
<feature type="domain" description="G-protein coupled receptors family 1 profile" evidence="12">
    <location>
        <begin position="352"/>
        <end position="619"/>
    </location>
</feature>
<organism evidence="13 14">
    <name type="scientific">Porites evermanni</name>
    <dbReference type="NCBI Taxonomy" id="104178"/>
    <lineage>
        <taxon>Eukaryota</taxon>
        <taxon>Metazoa</taxon>
        <taxon>Cnidaria</taxon>
        <taxon>Anthozoa</taxon>
        <taxon>Hexacorallia</taxon>
        <taxon>Scleractinia</taxon>
        <taxon>Fungiina</taxon>
        <taxon>Poritidae</taxon>
        <taxon>Porites</taxon>
    </lineage>
</organism>
<evidence type="ECO:0000256" key="6">
    <source>
        <dbReference type="ARBA" id="ARBA00023136"/>
    </source>
</evidence>
<feature type="domain" description="G-protein coupled receptors family 1 profile" evidence="12">
    <location>
        <begin position="22"/>
        <end position="264"/>
    </location>
</feature>
<evidence type="ECO:0000313" key="14">
    <source>
        <dbReference type="Proteomes" id="UP001159427"/>
    </source>
</evidence>
<keyword evidence="5 10" id="KW-0297">G-protein coupled receptor</keyword>